<dbReference type="AlphaFoldDB" id="A0A224YJS6"/>
<reference evidence="3" key="1">
    <citation type="journal article" date="2017" name="Parasit. Vectors">
        <title>Sialotranscriptomics of Rhipicephalus zambeziensis reveals intricate expression profiles of secretory proteins and suggests tight temporal transcriptional regulation during blood-feeding.</title>
        <authorList>
            <person name="de Castro M.H."/>
            <person name="de Klerk D."/>
            <person name="Pienaar R."/>
            <person name="Rees D.J.G."/>
            <person name="Mans B.J."/>
        </authorList>
    </citation>
    <scope>NUCLEOTIDE SEQUENCE</scope>
    <source>
        <tissue evidence="3">Salivary glands</tissue>
    </source>
</reference>
<feature type="chain" id="PRO_5012081628" evidence="2">
    <location>
        <begin position="30"/>
        <end position="115"/>
    </location>
</feature>
<feature type="region of interest" description="Disordered" evidence="1">
    <location>
        <begin position="42"/>
        <end position="115"/>
    </location>
</feature>
<dbReference type="EMBL" id="GFPF01002956">
    <property type="protein sequence ID" value="MAA14102.1"/>
    <property type="molecule type" value="Transcribed_RNA"/>
</dbReference>
<sequence length="115" mass="12555">MRVLNQNIIFFLGSICIILLLQGPADVDAVIGKNGEPIYATLQLKPGPPHKPKPGTFYAPLKDMRRPPRPSNLLKPAPPDPRRDLKPGVRKPLVPPHNRPLPPTRGVSLGKPSGK</sequence>
<protein>
    <submittedName>
        <fullName evidence="3">Uncharacterized protein</fullName>
    </submittedName>
</protein>
<evidence type="ECO:0000313" key="3">
    <source>
        <dbReference type="EMBL" id="MAA14102.1"/>
    </source>
</evidence>
<accession>A0A224YJS6</accession>
<feature type="signal peptide" evidence="2">
    <location>
        <begin position="1"/>
        <end position="29"/>
    </location>
</feature>
<proteinExistence type="predicted"/>
<name>A0A224YJS6_9ACAR</name>
<keyword evidence="2" id="KW-0732">Signal</keyword>
<evidence type="ECO:0000256" key="2">
    <source>
        <dbReference type="SAM" id="SignalP"/>
    </source>
</evidence>
<evidence type="ECO:0000256" key="1">
    <source>
        <dbReference type="SAM" id="MobiDB-lite"/>
    </source>
</evidence>
<organism evidence="3">
    <name type="scientific">Rhipicephalus zambeziensis</name>
    <dbReference type="NCBI Taxonomy" id="60191"/>
    <lineage>
        <taxon>Eukaryota</taxon>
        <taxon>Metazoa</taxon>
        <taxon>Ecdysozoa</taxon>
        <taxon>Arthropoda</taxon>
        <taxon>Chelicerata</taxon>
        <taxon>Arachnida</taxon>
        <taxon>Acari</taxon>
        <taxon>Parasitiformes</taxon>
        <taxon>Ixodida</taxon>
        <taxon>Ixodoidea</taxon>
        <taxon>Ixodidae</taxon>
        <taxon>Rhipicephalinae</taxon>
        <taxon>Rhipicephalus</taxon>
        <taxon>Rhipicephalus</taxon>
    </lineage>
</organism>
<feature type="compositionally biased region" description="Pro residues" evidence="1">
    <location>
        <begin position="93"/>
        <end position="103"/>
    </location>
</feature>